<accession>A0ABW4PVH7</accession>
<comment type="caution">
    <text evidence="1">The sequence shown here is derived from an EMBL/GenBank/DDBJ whole genome shotgun (WGS) entry which is preliminary data.</text>
</comment>
<gene>
    <name evidence="1" type="ORF">ACFSJS_27955</name>
</gene>
<evidence type="ECO:0000313" key="1">
    <source>
        <dbReference type="EMBL" id="MFD1833436.1"/>
    </source>
</evidence>
<reference evidence="2" key="1">
    <citation type="journal article" date="2019" name="Int. J. Syst. Evol. Microbiol.">
        <title>The Global Catalogue of Microorganisms (GCM) 10K type strain sequencing project: providing services to taxonomists for standard genome sequencing and annotation.</title>
        <authorList>
            <consortium name="The Broad Institute Genomics Platform"/>
            <consortium name="The Broad Institute Genome Sequencing Center for Infectious Disease"/>
            <person name="Wu L."/>
            <person name="Ma J."/>
        </authorList>
    </citation>
    <scope>NUCLEOTIDE SEQUENCE [LARGE SCALE GENOMIC DNA]</scope>
    <source>
        <strain evidence="2">CGMCC 4.7455</strain>
    </source>
</reference>
<sequence length="91" mass="8520">MIGIVVRVRGVVGSAVTIGGMSVGIVRVGSAVMMSAVSAVGSVGTTAGMTGPPTAVTTAGTSGRPTVVTIGGMSVGIVRVGSAVMTSAVSA</sequence>
<dbReference type="Proteomes" id="UP001597365">
    <property type="component" value="Unassembled WGS sequence"/>
</dbReference>
<name>A0ABW4PVH7_9ACTN</name>
<keyword evidence="2" id="KW-1185">Reference proteome</keyword>
<proteinExistence type="predicted"/>
<organism evidence="1 2">
    <name type="scientific">Streptomyces desertarenae</name>
    <dbReference type="NCBI Taxonomy" id="2666184"/>
    <lineage>
        <taxon>Bacteria</taxon>
        <taxon>Bacillati</taxon>
        <taxon>Actinomycetota</taxon>
        <taxon>Actinomycetes</taxon>
        <taxon>Kitasatosporales</taxon>
        <taxon>Streptomycetaceae</taxon>
        <taxon>Streptomyces</taxon>
    </lineage>
</organism>
<feature type="non-terminal residue" evidence="1">
    <location>
        <position position="91"/>
    </location>
</feature>
<evidence type="ECO:0000313" key="2">
    <source>
        <dbReference type="Proteomes" id="UP001597365"/>
    </source>
</evidence>
<protein>
    <submittedName>
        <fullName evidence="1">Uncharacterized protein</fullName>
    </submittedName>
</protein>
<dbReference type="EMBL" id="JBHUFU010000057">
    <property type="protein sequence ID" value="MFD1833436.1"/>
    <property type="molecule type" value="Genomic_DNA"/>
</dbReference>